<dbReference type="GeneID" id="30177583"/>
<sequence>MTGGPALNLDLQQTTMTAQPETMHCKTQHHSHSQKHGDNHKANYGAKPDLNQQQQHEAVDVACPPAPEQEQMRPGLPDFYRQGSTPHRSQHGHEVHISPRTSHVGSFAADSQPGLDFKDSPTRAAREKERAADYYSYGSGTGNRLAHRRSWSRASSRANSRRSSVSGSGNISSNMATLSISPIGTPIDTNALDAMEKEQEGIVMRLMHEIQTLKDENKMLKNMLRTSSVSSANTESSPSPISSGSSVSSLSSPSTPFMSQQRRATFTTMTNMKRVPANLSYANSNGSVTNVSTFPRSRSGSLSMNWKASTLSPKLSGVPNITLTESFPFDTEYFSLTPHRSSFRNPSGALSLSIPHKILSYSNNNEEAIDDANLDQPWESPHDNHQPPQQRQPITKGSVEDSGPEPSKLKPFKKLHKRSVSDTTDCSISKQYKLDSLAIQQSRGREGKPVDGTVSSGLMIRHFGGK</sequence>
<name>A0A1E3NNP3_9ASCO</name>
<feature type="compositionally biased region" description="Low complexity" evidence="1">
    <location>
        <begin position="227"/>
        <end position="259"/>
    </location>
</feature>
<feature type="compositionally biased region" description="Low complexity" evidence="1">
    <location>
        <begin position="152"/>
        <end position="173"/>
    </location>
</feature>
<gene>
    <name evidence="2" type="ORF">PICMEDRAFT_15628</name>
</gene>
<organism evidence="2 3">
    <name type="scientific">Pichia membranifaciens NRRL Y-2026</name>
    <dbReference type="NCBI Taxonomy" id="763406"/>
    <lineage>
        <taxon>Eukaryota</taxon>
        <taxon>Fungi</taxon>
        <taxon>Dikarya</taxon>
        <taxon>Ascomycota</taxon>
        <taxon>Saccharomycotina</taxon>
        <taxon>Pichiomycetes</taxon>
        <taxon>Pichiales</taxon>
        <taxon>Pichiaceae</taxon>
        <taxon>Pichia</taxon>
    </lineage>
</organism>
<evidence type="ECO:0000256" key="1">
    <source>
        <dbReference type="SAM" id="MobiDB-lite"/>
    </source>
</evidence>
<protein>
    <submittedName>
        <fullName evidence="2">Uncharacterized protein</fullName>
    </submittedName>
</protein>
<dbReference type="AlphaFoldDB" id="A0A1E3NNP3"/>
<feature type="compositionally biased region" description="Polar residues" evidence="1">
    <location>
        <begin position="386"/>
        <end position="395"/>
    </location>
</feature>
<reference evidence="2 3" key="1">
    <citation type="journal article" date="2016" name="Proc. Natl. Acad. Sci. U.S.A.">
        <title>Comparative genomics of biotechnologically important yeasts.</title>
        <authorList>
            <person name="Riley R."/>
            <person name="Haridas S."/>
            <person name="Wolfe K.H."/>
            <person name="Lopes M.R."/>
            <person name="Hittinger C.T."/>
            <person name="Goeker M."/>
            <person name="Salamov A.A."/>
            <person name="Wisecaver J.H."/>
            <person name="Long T.M."/>
            <person name="Calvey C.H."/>
            <person name="Aerts A.L."/>
            <person name="Barry K.W."/>
            <person name="Choi C."/>
            <person name="Clum A."/>
            <person name="Coughlan A.Y."/>
            <person name="Deshpande S."/>
            <person name="Douglass A.P."/>
            <person name="Hanson S.J."/>
            <person name="Klenk H.-P."/>
            <person name="LaButti K.M."/>
            <person name="Lapidus A."/>
            <person name="Lindquist E.A."/>
            <person name="Lipzen A.M."/>
            <person name="Meier-Kolthoff J.P."/>
            <person name="Ohm R.A."/>
            <person name="Otillar R.P."/>
            <person name="Pangilinan J.L."/>
            <person name="Peng Y."/>
            <person name="Rokas A."/>
            <person name="Rosa C.A."/>
            <person name="Scheuner C."/>
            <person name="Sibirny A.A."/>
            <person name="Slot J.C."/>
            <person name="Stielow J.B."/>
            <person name="Sun H."/>
            <person name="Kurtzman C.P."/>
            <person name="Blackwell M."/>
            <person name="Grigoriev I.V."/>
            <person name="Jeffries T.W."/>
        </authorList>
    </citation>
    <scope>NUCLEOTIDE SEQUENCE [LARGE SCALE GENOMIC DNA]</scope>
    <source>
        <strain evidence="2 3">NRRL Y-2026</strain>
    </source>
</reference>
<dbReference type="OrthoDB" id="4026704at2759"/>
<feature type="region of interest" description="Disordered" evidence="1">
    <location>
        <begin position="18"/>
        <end position="47"/>
    </location>
</feature>
<evidence type="ECO:0000313" key="2">
    <source>
        <dbReference type="EMBL" id="ODQ47714.1"/>
    </source>
</evidence>
<evidence type="ECO:0000313" key="3">
    <source>
        <dbReference type="Proteomes" id="UP000094455"/>
    </source>
</evidence>
<dbReference type="Proteomes" id="UP000094455">
    <property type="component" value="Unassembled WGS sequence"/>
</dbReference>
<accession>A0A1E3NNP3</accession>
<dbReference type="EMBL" id="KV454002">
    <property type="protein sequence ID" value="ODQ47714.1"/>
    <property type="molecule type" value="Genomic_DNA"/>
</dbReference>
<feature type="region of interest" description="Disordered" evidence="1">
    <location>
        <begin position="226"/>
        <end position="259"/>
    </location>
</feature>
<dbReference type="RefSeq" id="XP_019018827.1">
    <property type="nucleotide sequence ID" value="XM_019160896.1"/>
</dbReference>
<feature type="region of interest" description="Disordered" evidence="1">
    <location>
        <begin position="373"/>
        <end position="426"/>
    </location>
</feature>
<feature type="region of interest" description="Disordered" evidence="1">
    <location>
        <begin position="104"/>
        <end position="186"/>
    </location>
</feature>
<proteinExistence type="predicted"/>
<feature type="compositionally biased region" description="Basic and acidic residues" evidence="1">
    <location>
        <begin position="116"/>
        <end position="132"/>
    </location>
</feature>
<dbReference type="STRING" id="763406.A0A1E3NNP3"/>
<keyword evidence="3" id="KW-1185">Reference proteome</keyword>